<proteinExistence type="predicted"/>
<name>A0A0F9TG02_9ZZZZ</name>
<comment type="caution">
    <text evidence="1">The sequence shown here is derived from an EMBL/GenBank/DDBJ whole genome shotgun (WGS) entry which is preliminary data.</text>
</comment>
<protein>
    <submittedName>
        <fullName evidence="1">Uncharacterized protein</fullName>
    </submittedName>
</protein>
<gene>
    <name evidence="1" type="ORF">LCGC14_0397350</name>
</gene>
<organism evidence="1">
    <name type="scientific">marine sediment metagenome</name>
    <dbReference type="NCBI Taxonomy" id="412755"/>
    <lineage>
        <taxon>unclassified sequences</taxon>
        <taxon>metagenomes</taxon>
        <taxon>ecological metagenomes</taxon>
    </lineage>
</organism>
<dbReference type="AlphaFoldDB" id="A0A0F9TG02"/>
<reference evidence="1" key="1">
    <citation type="journal article" date="2015" name="Nature">
        <title>Complex archaea that bridge the gap between prokaryotes and eukaryotes.</title>
        <authorList>
            <person name="Spang A."/>
            <person name="Saw J.H."/>
            <person name="Jorgensen S.L."/>
            <person name="Zaremba-Niedzwiedzka K."/>
            <person name="Martijn J."/>
            <person name="Lind A.E."/>
            <person name="van Eijk R."/>
            <person name="Schleper C."/>
            <person name="Guy L."/>
            <person name="Ettema T.J."/>
        </authorList>
    </citation>
    <scope>NUCLEOTIDE SEQUENCE</scope>
</reference>
<dbReference type="EMBL" id="LAZR01000337">
    <property type="protein sequence ID" value="KKN73787.1"/>
    <property type="molecule type" value="Genomic_DNA"/>
</dbReference>
<evidence type="ECO:0000313" key="1">
    <source>
        <dbReference type="EMBL" id="KKN73787.1"/>
    </source>
</evidence>
<accession>A0A0F9TG02</accession>
<sequence length="77" mass="8692">MGILDAAQNLLADDGIDGIVQDVVMCFSYLDKDGEELLSVALSPSKLTSRLGLIEYLHERHIWEMRHLFVSDDLDED</sequence>